<organism evidence="2 3">
    <name type="scientific">Dendrobium nobile</name>
    <name type="common">Orchid</name>
    <dbReference type="NCBI Taxonomy" id="94219"/>
    <lineage>
        <taxon>Eukaryota</taxon>
        <taxon>Viridiplantae</taxon>
        <taxon>Streptophyta</taxon>
        <taxon>Embryophyta</taxon>
        <taxon>Tracheophyta</taxon>
        <taxon>Spermatophyta</taxon>
        <taxon>Magnoliopsida</taxon>
        <taxon>Liliopsida</taxon>
        <taxon>Asparagales</taxon>
        <taxon>Orchidaceae</taxon>
        <taxon>Epidendroideae</taxon>
        <taxon>Malaxideae</taxon>
        <taxon>Dendrobiinae</taxon>
        <taxon>Dendrobium</taxon>
    </lineage>
</organism>
<proteinExistence type="predicted"/>
<keyword evidence="3" id="KW-1185">Reference proteome</keyword>
<gene>
    <name evidence="2" type="ORF">KFK09_023096</name>
</gene>
<reference evidence="2" key="1">
    <citation type="journal article" date="2022" name="Front. Genet.">
        <title>Chromosome-Scale Assembly of the Dendrobium nobile Genome Provides Insights Into the Molecular Mechanism of the Biosynthesis of the Medicinal Active Ingredient of Dendrobium.</title>
        <authorList>
            <person name="Xu Q."/>
            <person name="Niu S.-C."/>
            <person name="Li K.-L."/>
            <person name="Zheng P.-J."/>
            <person name="Zhang X.-J."/>
            <person name="Jia Y."/>
            <person name="Liu Y."/>
            <person name="Niu Y.-X."/>
            <person name="Yu L.-H."/>
            <person name="Chen D.-F."/>
            <person name="Zhang G.-Q."/>
        </authorList>
    </citation>
    <scope>NUCLEOTIDE SEQUENCE</scope>
    <source>
        <tissue evidence="2">Leaf</tissue>
    </source>
</reference>
<evidence type="ECO:0000313" key="3">
    <source>
        <dbReference type="Proteomes" id="UP000829196"/>
    </source>
</evidence>
<accession>A0A8T3ALT2</accession>
<dbReference type="AlphaFoldDB" id="A0A8T3ALT2"/>
<evidence type="ECO:0000256" key="1">
    <source>
        <dbReference type="SAM" id="MobiDB-lite"/>
    </source>
</evidence>
<feature type="region of interest" description="Disordered" evidence="1">
    <location>
        <begin position="22"/>
        <end position="80"/>
    </location>
</feature>
<dbReference type="OrthoDB" id="515654at2759"/>
<comment type="caution">
    <text evidence="2">The sequence shown here is derived from an EMBL/GenBank/DDBJ whole genome shotgun (WGS) entry which is preliminary data.</text>
</comment>
<evidence type="ECO:0000313" key="2">
    <source>
        <dbReference type="EMBL" id="KAI0496772.1"/>
    </source>
</evidence>
<name>A0A8T3ALT2_DENNO</name>
<feature type="compositionally biased region" description="Polar residues" evidence="1">
    <location>
        <begin position="34"/>
        <end position="54"/>
    </location>
</feature>
<dbReference type="PANTHER" id="PTHR35294:SF1">
    <property type="entry name" value="OS05G0409000 PROTEIN"/>
    <property type="match status" value="1"/>
</dbReference>
<dbReference type="Proteomes" id="UP000829196">
    <property type="component" value="Unassembled WGS sequence"/>
</dbReference>
<sequence>MGNFHTLKISLSSFKAPWSNVRFRSVDDPGDHFGSSQGTTTEYDSMSNYGSCSGESEDQKDKPVSSPPQTETIPGSDDGK</sequence>
<dbReference type="PANTHER" id="PTHR35294">
    <property type="entry name" value="UBIQUITIN-ASSOCIATED/TRANSLATION ELONGATION FACTOR EF1B PROTEIN"/>
    <property type="match status" value="1"/>
</dbReference>
<protein>
    <submittedName>
        <fullName evidence="2">Uncharacterized protein</fullName>
    </submittedName>
</protein>
<dbReference type="EMBL" id="JAGYWB010000016">
    <property type="protein sequence ID" value="KAI0496772.1"/>
    <property type="molecule type" value="Genomic_DNA"/>
</dbReference>